<feature type="domain" description="N-acetyltransferase" evidence="5">
    <location>
        <begin position="35"/>
        <end position="182"/>
    </location>
</feature>
<evidence type="ECO:0000313" key="7">
    <source>
        <dbReference type="Proteomes" id="UP000095210"/>
    </source>
</evidence>
<feature type="binding site" evidence="4">
    <location>
        <begin position="114"/>
        <end position="116"/>
    </location>
    <ligand>
        <name>acetyl-CoA</name>
        <dbReference type="ChEBI" id="CHEBI:57288"/>
    </ligand>
</feature>
<keyword evidence="3 4" id="KW-0012">Acyltransferase</keyword>
<dbReference type="PROSITE" id="PS51186">
    <property type="entry name" value="GNAT"/>
    <property type="match status" value="1"/>
</dbReference>
<feature type="binding site" evidence="4">
    <location>
        <begin position="122"/>
        <end position="127"/>
    </location>
    <ligand>
        <name>acetyl-CoA</name>
        <dbReference type="ChEBI" id="CHEBI:57288"/>
    </ligand>
</feature>
<dbReference type="EMBL" id="CP014859">
    <property type="protein sequence ID" value="AOS63239.1"/>
    <property type="molecule type" value="Genomic_DNA"/>
</dbReference>
<protein>
    <submittedName>
        <fullName evidence="6">Acetyltransferase</fullName>
    </submittedName>
</protein>
<dbReference type="Pfam" id="PF13530">
    <property type="entry name" value="SCP2_2"/>
    <property type="match status" value="1"/>
</dbReference>
<dbReference type="InterPro" id="IPR036527">
    <property type="entry name" value="SCP2_sterol-bd_dom_sf"/>
</dbReference>
<keyword evidence="2 4" id="KW-0808">Transferase</keyword>
<dbReference type="InterPro" id="IPR000182">
    <property type="entry name" value="GNAT_dom"/>
</dbReference>
<sequence>MSTRSASPDDSGAGETEIIRLPARRTGIIGRVSDYAIRTLDGDDVVEANTLFRAALHSRPSEAEHRAEVRAGYPAGRALGVLDGDDLVGTAMSFPSALAVPGGAVRSMAAVSRIAVRADHTRRGVLTMLQKHQLADLAGRGEVFASLRASEASIYGRFGYGVAERIRSITVRSAIARIRPTVPRVGHTRLVDQTRIDSLLPALYERIGLHRAGMITRPDELWRARFLGWRTSSDLIRTAVHSDADGTDDGFVVYRTAKDGSGFTSFLEVIDLHGATPTATRELWRFLLSIDLIDSIKVMMQAVDDPLEWLLTDRRAVEVTGVEDATWLRILDVPTALAARTYAGGDAVVIEVEDPQLPANSGRYRIDGEGAHRTEEPADLVMSVAVLGALYLGDVAPSALACSGWLTATDETVLARADRLFRTTIPPYCGTFF</sequence>
<comment type="similarity">
    <text evidence="1 4">Belongs to the acetyltransferase Eis family.</text>
</comment>
<dbReference type="AlphaFoldDB" id="A0AAC9MYA7"/>
<dbReference type="InterPro" id="IPR041380">
    <property type="entry name" value="Acetyltransf_17"/>
</dbReference>
<comment type="subunit">
    <text evidence="4">Homohexamer; trimer of dimers.</text>
</comment>
<feature type="active site" description="Proton acceptor; via carboxylate" evidence="4">
    <location>
        <position position="433"/>
    </location>
</feature>
<dbReference type="Gene3D" id="3.40.630.30">
    <property type="match status" value="2"/>
</dbReference>
<reference evidence="7" key="1">
    <citation type="submission" date="2016-03" db="EMBL/GenBank/DDBJ databases">
        <title>Complete genome sequence of the type strain Actinoalloteichus hymeniacidonis DSM 45092.</title>
        <authorList>
            <person name="Schaffert L."/>
            <person name="Albersmeier A."/>
            <person name="Winkler A."/>
            <person name="Kalinowski J."/>
            <person name="Zotchev S."/>
            <person name="Ruckert C."/>
        </authorList>
    </citation>
    <scope>NUCLEOTIDE SEQUENCE [LARGE SCALE GENOMIC DNA]</scope>
    <source>
        <strain evidence="7">HPA177(T) (DSM 45092(T))</strain>
    </source>
</reference>
<dbReference type="KEGG" id="ahm:TL08_12125"/>
<evidence type="ECO:0000259" key="5">
    <source>
        <dbReference type="PROSITE" id="PS51186"/>
    </source>
</evidence>
<dbReference type="GO" id="GO:0034069">
    <property type="term" value="F:aminoglycoside N-acetyltransferase activity"/>
    <property type="evidence" value="ECO:0007669"/>
    <property type="project" value="TreeGrafter"/>
</dbReference>
<evidence type="ECO:0000256" key="4">
    <source>
        <dbReference type="HAMAP-Rule" id="MF_01812"/>
    </source>
</evidence>
<dbReference type="Pfam" id="PF17668">
    <property type="entry name" value="Acetyltransf_17"/>
    <property type="match status" value="1"/>
</dbReference>
<dbReference type="Proteomes" id="UP000095210">
    <property type="component" value="Chromosome"/>
</dbReference>
<dbReference type="InterPro" id="IPR022902">
    <property type="entry name" value="NAcTrfase_Eis"/>
</dbReference>
<evidence type="ECO:0000256" key="1">
    <source>
        <dbReference type="ARBA" id="ARBA00009213"/>
    </source>
</evidence>
<dbReference type="InterPro" id="IPR025559">
    <property type="entry name" value="Eis_dom"/>
</dbReference>
<name>A0AAC9MYA7_9PSEU</name>
<feature type="active site" description="Proton donor" evidence="4">
    <location>
        <position position="155"/>
    </location>
</feature>
<dbReference type="SUPFAM" id="SSF55718">
    <property type="entry name" value="SCP-like"/>
    <property type="match status" value="1"/>
</dbReference>
<evidence type="ECO:0000256" key="2">
    <source>
        <dbReference type="ARBA" id="ARBA00022679"/>
    </source>
</evidence>
<dbReference type="PANTHER" id="PTHR37817">
    <property type="entry name" value="N-ACETYLTRANSFERASE EIS"/>
    <property type="match status" value="1"/>
</dbReference>
<accession>A0AAC9MYA7</accession>
<dbReference type="InterPro" id="IPR016181">
    <property type="entry name" value="Acyl_CoA_acyltransferase"/>
</dbReference>
<feature type="binding site" evidence="4">
    <location>
        <begin position="150"/>
        <end position="151"/>
    </location>
    <ligand>
        <name>acetyl-CoA</name>
        <dbReference type="ChEBI" id="CHEBI:57288"/>
    </ligand>
</feature>
<dbReference type="NCBIfam" id="NF002367">
    <property type="entry name" value="PRK01346.1-4"/>
    <property type="match status" value="1"/>
</dbReference>
<keyword evidence="7" id="KW-1185">Reference proteome</keyword>
<dbReference type="Gene3D" id="3.30.1050.10">
    <property type="entry name" value="SCP2 sterol-binding domain"/>
    <property type="match status" value="1"/>
</dbReference>
<dbReference type="GO" id="GO:0030649">
    <property type="term" value="P:aminoglycoside antibiotic catabolic process"/>
    <property type="evidence" value="ECO:0007669"/>
    <property type="project" value="TreeGrafter"/>
</dbReference>
<evidence type="ECO:0000313" key="6">
    <source>
        <dbReference type="EMBL" id="AOS63239.1"/>
    </source>
</evidence>
<dbReference type="HAMAP" id="MF_01812">
    <property type="entry name" value="Eis"/>
    <property type="match status" value="1"/>
</dbReference>
<dbReference type="InterPro" id="IPR051554">
    <property type="entry name" value="Acetyltransferase_Eis"/>
</dbReference>
<proteinExistence type="inferred from homology"/>
<dbReference type="SUPFAM" id="SSF55729">
    <property type="entry name" value="Acyl-CoA N-acyltransferases (Nat)"/>
    <property type="match status" value="1"/>
</dbReference>
<dbReference type="PANTHER" id="PTHR37817:SF1">
    <property type="entry name" value="N-ACETYLTRANSFERASE EIS"/>
    <property type="match status" value="1"/>
</dbReference>
<evidence type="ECO:0000256" key="3">
    <source>
        <dbReference type="ARBA" id="ARBA00023315"/>
    </source>
</evidence>
<organism evidence="6 7">
    <name type="scientific">Actinoalloteichus hymeniacidonis</name>
    <dbReference type="NCBI Taxonomy" id="340345"/>
    <lineage>
        <taxon>Bacteria</taxon>
        <taxon>Bacillati</taxon>
        <taxon>Actinomycetota</taxon>
        <taxon>Actinomycetes</taxon>
        <taxon>Pseudonocardiales</taxon>
        <taxon>Pseudonocardiaceae</taxon>
        <taxon>Actinoalloteichus</taxon>
    </lineage>
</organism>
<dbReference type="Pfam" id="PF13527">
    <property type="entry name" value="Acetyltransf_9"/>
    <property type="match status" value="1"/>
</dbReference>
<gene>
    <name evidence="6" type="ORF">TL08_12125</name>
</gene>